<protein>
    <recommendedName>
        <fullName evidence="5">Hyaluronan-mediated motility receptor C-terminal domain-containing protein</fullName>
    </recommendedName>
</protein>
<gene>
    <name evidence="3" type="ORF">DB88DRAFT_497697</name>
</gene>
<evidence type="ECO:0000256" key="2">
    <source>
        <dbReference type="SAM" id="MobiDB-lite"/>
    </source>
</evidence>
<dbReference type="Proteomes" id="UP001182556">
    <property type="component" value="Unassembled WGS sequence"/>
</dbReference>
<feature type="coiled-coil region" evidence="1">
    <location>
        <begin position="57"/>
        <end position="187"/>
    </location>
</feature>
<name>A0AAD9FP72_PAPLA</name>
<accession>A0AAD9FP72</accession>
<proteinExistence type="predicted"/>
<dbReference type="AlphaFoldDB" id="A0AAD9FP72"/>
<feature type="coiled-coil region" evidence="1">
    <location>
        <begin position="327"/>
        <end position="455"/>
    </location>
</feature>
<evidence type="ECO:0000313" key="3">
    <source>
        <dbReference type="EMBL" id="KAK1922258.1"/>
    </source>
</evidence>
<comment type="caution">
    <text evidence="3">The sequence shown here is derived from an EMBL/GenBank/DDBJ whole genome shotgun (WGS) entry which is preliminary data.</text>
</comment>
<sequence length="577" mass="66184">MAKAQAAFAKSIEKDADAPRSSTPNDSLEVKLQDLVQRHQVSKTRHAAELTSLHKANKALQEASTAAEAEVQAARKENQRLAKELAAAQQSLAEGVKEELRKKNDELEVVRRHLDAAKAECLVAKQSFTTIMREDQKKWEQETQAMQRELDILRKENDRLVAREDKVEQMEAEREWLEEALAYAAERCGRQHVLTVDWREHDRARCELEALKLGRIERKSVEYALRHELRLMKEEVEMNRERMEGAEAARREMEQLVSELLEQREVDRCLPNHTDRVSDFDITPLEALIDQTDLQKVEEAHATLETMHVRQELHSLLLDHRSLLSHSERLAEKLSKAEHALRALRHDQKALEEKCTALVDDQSRKAHQIALVEQEVSRWQDAEKKLSVELHALKEQHAELQRRAKSDKEVLKRANDTVVRSKAAEDAFEQEIIQLREALDEAAQYRDLYNELLEENRLLIVREELAAEEAERLGHQNAELVGHANGDQKISYADGLRREMALVKHELAFTRNQLNKANEKIESLSREVEAYKSVDLGVGLSSSTRTRVVRRVPEGSWLGASTMRRSATRSVSGPLGR</sequence>
<keyword evidence="4" id="KW-1185">Reference proteome</keyword>
<organism evidence="3 4">
    <name type="scientific">Papiliotrema laurentii</name>
    <name type="common">Cryptococcus laurentii</name>
    <dbReference type="NCBI Taxonomy" id="5418"/>
    <lineage>
        <taxon>Eukaryota</taxon>
        <taxon>Fungi</taxon>
        <taxon>Dikarya</taxon>
        <taxon>Basidiomycota</taxon>
        <taxon>Agaricomycotina</taxon>
        <taxon>Tremellomycetes</taxon>
        <taxon>Tremellales</taxon>
        <taxon>Rhynchogastremaceae</taxon>
        <taxon>Papiliotrema</taxon>
    </lineage>
</organism>
<dbReference type="EMBL" id="JAODAN010000009">
    <property type="protein sequence ID" value="KAK1922258.1"/>
    <property type="molecule type" value="Genomic_DNA"/>
</dbReference>
<feature type="region of interest" description="Disordered" evidence="2">
    <location>
        <begin position="1"/>
        <end position="29"/>
    </location>
</feature>
<feature type="coiled-coil region" evidence="1">
    <location>
        <begin position="493"/>
        <end position="534"/>
    </location>
</feature>
<evidence type="ECO:0000313" key="4">
    <source>
        <dbReference type="Proteomes" id="UP001182556"/>
    </source>
</evidence>
<feature type="coiled-coil region" evidence="1">
    <location>
        <begin position="229"/>
        <end position="266"/>
    </location>
</feature>
<evidence type="ECO:0000256" key="1">
    <source>
        <dbReference type="SAM" id="Coils"/>
    </source>
</evidence>
<evidence type="ECO:0008006" key="5">
    <source>
        <dbReference type="Google" id="ProtNLM"/>
    </source>
</evidence>
<keyword evidence="1" id="KW-0175">Coiled coil</keyword>
<reference evidence="3" key="1">
    <citation type="submission" date="2023-02" db="EMBL/GenBank/DDBJ databases">
        <title>Identification and recombinant expression of a fungal hydrolase from Papiliotrema laurentii that hydrolyzes apple cutin and clears colloidal polyester polyurethane.</title>
        <authorList>
            <consortium name="DOE Joint Genome Institute"/>
            <person name="Roman V.A."/>
            <person name="Bojanowski C."/>
            <person name="Crable B.R."/>
            <person name="Wagner D.N."/>
            <person name="Hung C.S."/>
            <person name="Nadeau L.J."/>
            <person name="Schratz L."/>
            <person name="Haridas S."/>
            <person name="Pangilinan J."/>
            <person name="Lipzen A."/>
            <person name="Na H."/>
            <person name="Yan M."/>
            <person name="Ng V."/>
            <person name="Grigoriev I.V."/>
            <person name="Spatafora J.W."/>
            <person name="Barlow D."/>
            <person name="Biffinger J."/>
            <person name="Kelley-Loughnane N."/>
            <person name="Varaljay V.A."/>
            <person name="Crookes-Goodson W.J."/>
        </authorList>
    </citation>
    <scope>NUCLEOTIDE SEQUENCE</scope>
    <source>
        <strain evidence="3">5307AH</strain>
    </source>
</reference>